<dbReference type="InterPro" id="IPR001870">
    <property type="entry name" value="B30.2/SPRY"/>
</dbReference>
<dbReference type="AlphaFoldDB" id="A0A914HPQ2"/>
<dbReference type="SUPFAM" id="SSF49899">
    <property type="entry name" value="Concanavalin A-like lectins/glucanases"/>
    <property type="match status" value="1"/>
</dbReference>
<feature type="domain" description="B30.2/SPRY" evidence="3">
    <location>
        <begin position="307"/>
        <end position="497"/>
    </location>
</feature>
<keyword evidence="4" id="KW-1185">Reference proteome</keyword>
<keyword evidence="1" id="KW-0175">Coiled coil</keyword>
<dbReference type="Pfam" id="PF00622">
    <property type="entry name" value="SPRY"/>
    <property type="match status" value="1"/>
</dbReference>
<dbReference type="CDD" id="cd12885">
    <property type="entry name" value="SPRY_RanBP_like"/>
    <property type="match status" value="1"/>
</dbReference>
<dbReference type="InterPro" id="IPR043136">
    <property type="entry name" value="B30.2/SPRY_sf"/>
</dbReference>
<feature type="coiled-coil region" evidence="1">
    <location>
        <begin position="73"/>
        <end position="112"/>
    </location>
</feature>
<evidence type="ECO:0000313" key="5">
    <source>
        <dbReference type="WBParaSite" id="Gr19_v10_g3086.t1"/>
    </source>
</evidence>
<dbReference type="InterPro" id="IPR044736">
    <property type="entry name" value="Gid1/RanBPM/SPLA_SPRY"/>
</dbReference>
<accession>A0A914HPQ2</accession>
<dbReference type="Proteomes" id="UP000887572">
    <property type="component" value="Unplaced"/>
</dbReference>
<evidence type="ECO:0000259" key="3">
    <source>
        <dbReference type="PROSITE" id="PS50188"/>
    </source>
</evidence>
<feature type="coiled-coil region" evidence="1">
    <location>
        <begin position="148"/>
        <end position="205"/>
    </location>
</feature>
<reference evidence="5" key="1">
    <citation type="submission" date="2022-11" db="UniProtKB">
        <authorList>
            <consortium name="WormBaseParasite"/>
        </authorList>
    </citation>
    <scope>IDENTIFICATION</scope>
</reference>
<dbReference type="Gene3D" id="2.60.120.920">
    <property type="match status" value="1"/>
</dbReference>
<name>A0A914HPQ2_GLORO</name>
<dbReference type="WBParaSite" id="Gr19_v10_g3086.t1">
    <property type="protein sequence ID" value="Gr19_v10_g3086.t1"/>
    <property type="gene ID" value="Gr19_v10_g3086"/>
</dbReference>
<feature type="region of interest" description="Disordered" evidence="2">
    <location>
        <begin position="1"/>
        <end position="24"/>
    </location>
</feature>
<sequence>MFIPTNSTHGGHMAANQENLGPTFTNWDQSEEVRLLRARIAQLERQQTMNYGKNLEQIELEHENKVLRAELAHQKLLNAHMALQTKMEEYQHKQQQKTIDELTEKLTASNDQLLLNQQEADQKALSATIDQRMNQLKGELIAKMVDCQKQLQQNIDAKMKECQKQQQHNIDAKMKECQKQQQHNIDAKMEECQKQQQQNIDAKMEECQKQQQHNIDAKIEECQKQQQQNIDAKMEECQKQQQHNIDAKMKECQKQQQQNIDAKMEECQKQQQHNIDAKMEECQKQQQHNIDAKMEECQKQQQPNIADLQKTVAVLNINGKGLIPQQTRWDSKVCHRDLTLFEPERLIVQQIGKTNFEWCAVFAERAIPKGGIVYFEVKVLEKKGWVSIGLGAKQMPVVDYRGTYSYQNIGFFYGHEVEGCSHTANGRPFIVGKPRFGVGDVVGCGVNLATRQIIYTKNGERLDTANLFVDSAADLFPHVMLYHPGDKIKANFGPNFKFDIADGI</sequence>
<organism evidence="4 5">
    <name type="scientific">Globodera rostochiensis</name>
    <name type="common">Golden nematode worm</name>
    <name type="synonym">Heterodera rostochiensis</name>
    <dbReference type="NCBI Taxonomy" id="31243"/>
    <lineage>
        <taxon>Eukaryota</taxon>
        <taxon>Metazoa</taxon>
        <taxon>Ecdysozoa</taxon>
        <taxon>Nematoda</taxon>
        <taxon>Chromadorea</taxon>
        <taxon>Rhabditida</taxon>
        <taxon>Tylenchina</taxon>
        <taxon>Tylenchomorpha</taxon>
        <taxon>Tylenchoidea</taxon>
        <taxon>Heteroderidae</taxon>
        <taxon>Heteroderinae</taxon>
        <taxon>Globodera</taxon>
    </lineage>
</organism>
<evidence type="ECO:0000256" key="2">
    <source>
        <dbReference type="SAM" id="MobiDB-lite"/>
    </source>
</evidence>
<dbReference type="InterPro" id="IPR003877">
    <property type="entry name" value="SPRY_dom"/>
</dbReference>
<dbReference type="InterPro" id="IPR013320">
    <property type="entry name" value="ConA-like_dom_sf"/>
</dbReference>
<evidence type="ECO:0000256" key="1">
    <source>
        <dbReference type="SAM" id="Coils"/>
    </source>
</evidence>
<dbReference type="PROSITE" id="PS50188">
    <property type="entry name" value="B302_SPRY"/>
    <property type="match status" value="1"/>
</dbReference>
<proteinExistence type="predicted"/>
<dbReference type="SMART" id="SM00449">
    <property type="entry name" value="SPRY"/>
    <property type="match status" value="1"/>
</dbReference>
<protein>
    <submittedName>
        <fullName evidence="5">B30.2/SPRY domain-containing protein</fullName>
    </submittedName>
</protein>
<evidence type="ECO:0000313" key="4">
    <source>
        <dbReference type="Proteomes" id="UP000887572"/>
    </source>
</evidence>